<name>A0ABS3VP32_MICEH</name>
<dbReference type="Proteomes" id="UP000823521">
    <property type="component" value="Unassembled WGS sequence"/>
</dbReference>
<dbReference type="PANTHER" id="PTHR33164">
    <property type="entry name" value="TRANSCRIPTIONAL REGULATOR, MARR FAMILY"/>
    <property type="match status" value="1"/>
</dbReference>
<dbReference type="PROSITE" id="PS50995">
    <property type="entry name" value="HTH_MARR_2"/>
    <property type="match status" value="1"/>
</dbReference>
<dbReference type="InterPro" id="IPR036388">
    <property type="entry name" value="WH-like_DNA-bd_sf"/>
</dbReference>
<dbReference type="InterPro" id="IPR039422">
    <property type="entry name" value="MarR/SlyA-like"/>
</dbReference>
<dbReference type="PRINTS" id="PR00598">
    <property type="entry name" value="HTHMARR"/>
</dbReference>
<proteinExistence type="predicted"/>
<protein>
    <submittedName>
        <fullName evidence="2">MarR family transcriptional regulator</fullName>
    </submittedName>
</protein>
<comment type="caution">
    <text evidence="2">The sequence shown here is derived from an EMBL/GenBank/DDBJ whole genome shotgun (WGS) entry which is preliminary data.</text>
</comment>
<organism evidence="2 3">
    <name type="scientific">Micromonospora echinofusca</name>
    <dbReference type="NCBI Taxonomy" id="47858"/>
    <lineage>
        <taxon>Bacteria</taxon>
        <taxon>Bacillati</taxon>
        <taxon>Actinomycetota</taxon>
        <taxon>Actinomycetes</taxon>
        <taxon>Micromonosporales</taxon>
        <taxon>Micromonosporaceae</taxon>
        <taxon>Micromonospora</taxon>
    </lineage>
</organism>
<evidence type="ECO:0000313" key="3">
    <source>
        <dbReference type="Proteomes" id="UP000823521"/>
    </source>
</evidence>
<evidence type="ECO:0000259" key="1">
    <source>
        <dbReference type="PROSITE" id="PS50995"/>
    </source>
</evidence>
<accession>A0ABS3VP32</accession>
<evidence type="ECO:0000313" key="2">
    <source>
        <dbReference type="EMBL" id="MBO4206218.1"/>
    </source>
</evidence>
<dbReference type="EMBL" id="WVUH01000056">
    <property type="protein sequence ID" value="MBO4206218.1"/>
    <property type="molecule type" value="Genomic_DNA"/>
</dbReference>
<feature type="domain" description="HTH marR-type" evidence="1">
    <location>
        <begin position="18"/>
        <end position="150"/>
    </location>
</feature>
<dbReference type="RefSeq" id="WP_208812951.1">
    <property type="nucleotide sequence ID" value="NZ_WVUH01000056.1"/>
</dbReference>
<dbReference type="Pfam" id="PF01047">
    <property type="entry name" value="MarR"/>
    <property type="match status" value="1"/>
</dbReference>
<dbReference type="SMART" id="SM00347">
    <property type="entry name" value="HTH_MARR"/>
    <property type="match status" value="1"/>
</dbReference>
<dbReference type="PANTHER" id="PTHR33164:SF43">
    <property type="entry name" value="HTH-TYPE TRANSCRIPTIONAL REPRESSOR YETL"/>
    <property type="match status" value="1"/>
</dbReference>
<dbReference type="Gene3D" id="1.10.10.10">
    <property type="entry name" value="Winged helix-like DNA-binding domain superfamily/Winged helix DNA-binding domain"/>
    <property type="match status" value="1"/>
</dbReference>
<keyword evidence="3" id="KW-1185">Reference proteome</keyword>
<dbReference type="InterPro" id="IPR000835">
    <property type="entry name" value="HTH_MarR-typ"/>
</dbReference>
<sequence length="165" mass="18130">MDGGDVPAACRRPAVAACGPVSHAVLRLARAHRMLTGQLLREVGLRPGQELLLMRLWECGPQRQSDLAAEFDTDSASMTRTVQRLERAGYVRRVPDPTDGRATLVEPTPACIGLRRQVERVWADLERRIVDGMTTGDQQAALAILHQLEENLLSSPPEQTAGTDR</sequence>
<gene>
    <name evidence="2" type="ORF">GSF22_09385</name>
</gene>
<dbReference type="SUPFAM" id="SSF46785">
    <property type="entry name" value="Winged helix' DNA-binding domain"/>
    <property type="match status" value="1"/>
</dbReference>
<dbReference type="InterPro" id="IPR036390">
    <property type="entry name" value="WH_DNA-bd_sf"/>
</dbReference>
<reference evidence="2 3" key="1">
    <citation type="submission" date="2019-12" db="EMBL/GenBank/DDBJ databases">
        <title>Whole genome sequencing of endophytic Actinobacterium Micromonospora sp. MPMI6T.</title>
        <authorList>
            <person name="Evv R."/>
            <person name="Podile A.R."/>
        </authorList>
    </citation>
    <scope>NUCLEOTIDE SEQUENCE [LARGE SCALE GENOMIC DNA]</scope>
    <source>
        <strain evidence="2 3">MPMI6</strain>
    </source>
</reference>